<comment type="caution">
    <text evidence="2">The sequence shown here is derived from an EMBL/GenBank/DDBJ whole genome shotgun (WGS) entry which is preliminary data.</text>
</comment>
<accession>A0A8X7CPD4</accession>
<sequence length="103" mass="11900">MGVLFSGETDFTFDKTTLRMIIPLVKNCRRSYNRDATEISRVPNDSADSQINASPKTNRSNISQQFQVPIETFAEQEILWMKASRNIRSLLNRTIERTLTNIF</sequence>
<keyword evidence="3" id="KW-1185">Reference proteome</keyword>
<feature type="region of interest" description="Disordered" evidence="1">
    <location>
        <begin position="37"/>
        <end position="60"/>
    </location>
</feature>
<reference evidence="2" key="1">
    <citation type="submission" date="2020-08" db="EMBL/GenBank/DDBJ databases">
        <title>Multicomponent nature underlies the extraordinary mechanical properties of spider dragline silk.</title>
        <authorList>
            <person name="Kono N."/>
            <person name="Nakamura H."/>
            <person name="Mori M."/>
            <person name="Yoshida Y."/>
            <person name="Ohtoshi R."/>
            <person name="Malay A.D."/>
            <person name="Moran D.A.P."/>
            <person name="Tomita M."/>
            <person name="Numata K."/>
            <person name="Arakawa K."/>
        </authorList>
    </citation>
    <scope>NUCLEOTIDE SEQUENCE</scope>
</reference>
<evidence type="ECO:0000313" key="3">
    <source>
        <dbReference type="Proteomes" id="UP000886998"/>
    </source>
</evidence>
<dbReference type="EMBL" id="BMAV01019840">
    <property type="protein sequence ID" value="GFY73115.1"/>
    <property type="molecule type" value="Genomic_DNA"/>
</dbReference>
<evidence type="ECO:0000256" key="1">
    <source>
        <dbReference type="SAM" id="MobiDB-lite"/>
    </source>
</evidence>
<dbReference type="OrthoDB" id="6417084at2759"/>
<protein>
    <submittedName>
        <fullName evidence="2">Uncharacterized protein</fullName>
    </submittedName>
</protein>
<dbReference type="Proteomes" id="UP000886998">
    <property type="component" value="Unassembled WGS sequence"/>
</dbReference>
<organism evidence="2 3">
    <name type="scientific">Trichonephila inaurata madagascariensis</name>
    <dbReference type="NCBI Taxonomy" id="2747483"/>
    <lineage>
        <taxon>Eukaryota</taxon>
        <taxon>Metazoa</taxon>
        <taxon>Ecdysozoa</taxon>
        <taxon>Arthropoda</taxon>
        <taxon>Chelicerata</taxon>
        <taxon>Arachnida</taxon>
        <taxon>Araneae</taxon>
        <taxon>Araneomorphae</taxon>
        <taxon>Entelegynae</taxon>
        <taxon>Araneoidea</taxon>
        <taxon>Nephilidae</taxon>
        <taxon>Trichonephila</taxon>
        <taxon>Trichonephila inaurata</taxon>
    </lineage>
</organism>
<gene>
    <name evidence="2" type="ORF">TNIN_314131</name>
</gene>
<evidence type="ECO:0000313" key="2">
    <source>
        <dbReference type="EMBL" id="GFY73115.1"/>
    </source>
</evidence>
<dbReference type="AlphaFoldDB" id="A0A8X7CPD4"/>
<name>A0A8X7CPD4_9ARAC</name>
<proteinExistence type="predicted"/>
<feature type="compositionally biased region" description="Polar residues" evidence="1">
    <location>
        <begin position="46"/>
        <end position="60"/>
    </location>
</feature>